<reference evidence="2" key="1">
    <citation type="submission" date="2017-02" db="UniProtKB">
        <authorList>
            <consortium name="WormBaseParasite"/>
        </authorList>
    </citation>
    <scope>IDENTIFICATION</scope>
</reference>
<dbReference type="Proteomes" id="UP000046392">
    <property type="component" value="Unplaced"/>
</dbReference>
<accession>A0A0N5BSC5</accession>
<evidence type="ECO:0000313" key="2">
    <source>
        <dbReference type="WBParaSite" id="SPAL_0000876900.1"/>
    </source>
</evidence>
<protein>
    <submittedName>
        <fullName evidence="2">F-box domain-containing protein</fullName>
    </submittedName>
</protein>
<organism evidence="1 2">
    <name type="scientific">Strongyloides papillosus</name>
    <name type="common">Intestinal threadworm</name>
    <dbReference type="NCBI Taxonomy" id="174720"/>
    <lineage>
        <taxon>Eukaryota</taxon>
        <taxon>Metazoa</taxon>
        <taxon>Ecdysozoa</taxon>
        <taxon>Nematoda</taxon>
        <taxon>Chromadorea</taxon>
        <taxon>Rhabditida</taxon>
        <taxon>Tylenchina</taxon>
        <taxon>Panagrolaimomorpha</taxon>
        <taxon>Strongyloidoidea</taxon>
        <taxon>Strongyloididae</taxon>
        <taxon>Strongyloides</taxon>
    </lineage>
</organism>
<name>A0A0N5BSC5_STREA</name>
<dbReference type="AlphaFoldDB" id="A0A0N5BSC5"/>
<evidence type="ECO:0000313" key="1">
    <source>
        <dbReference type="Proteomes" id="UP000046392"/>
    </source>
</evidence>
<dbReference type="Gene3D" id="3.80.10.10">
    <property type="entry name" value="Ribonuclease Inhibitor"/>
    <property type="match status" value="1"/>
</dbReference>
<proteinExistence type="predicted"/>
<keyword evidence="1" id="KW-1185">Reference proteome</keyword>
<dbReference type="InterPro" id="IPR032675">
    <property type="entry name" value="LRR_dom_sf"/>
</dbReference>
<dbReference type="WBParaSite" id="SPAL_0000876900.1">
    <property type="protein sequence ID" value="SPAL_0000876900.1"/>
    <property type="gene ID" value="SPAL_0000876900"/>
</dbReference>
<sequence length="536" mass="63229">MDATKEISFTELMKIDGVRRHILKYALKFSDIKNLARTCRSLCVLISGDSIGRDIMWIDDYSYLTIKCKRGFKNVSKVPIWEKVNIIKNKCYDGQLEEGIKFYGETINYRNGTFIVVNLDIGTYTHEEHVSLVQKIAEKIMLNHQLRSDVETLDFRNICDRRQRSLLIECISYMNHGSVKRIKLPVDILKNCKCLRNPNVWVRDMFDGFPDLNEVYFSVQFRESRYKTSFGNGSTILYIIKSLSKKRNGTIIFRHVPPDDVEFIKNVRKIYGLCDRYGVKIKLEIFSDDLDIVERSIHITNPSNAPFSINSLITVYRLVIHCSKPFPEYIENFRFYENLEVLNIRLYHINFSDGIKDTCMSDLDRYSFRNCRKLKEVTLYCMGNCNEHRECTEEMFVNNLLFIGSLMPDTVERLKIINYQRRLSMSSRITEKLSEYMPNVKMLTLYDGEFKNCDCLGAFKNLEIFITRGSPIIEIPKTIKLFVADLSGYIDHDKEIVRRYSKRFLKYLHTTTGEYIFFNDITQWRKYKCVIQKYHD</sequence>